<dbReference type="SUPFAM" id="SSF49899">
    <property type="entry name" value="Concanavalin A-like lectins/glucanases"/>
    <property type="match status" value="1"/>
</dbReference>
<reference evidence="9" key="1">
    <citation type="journal article" date="2019" name="Int. J. Syst. Evol. Microbiol.">
        <title>The Global Catalogue of Microorganisms (GCM) 10K type strain sequencing project: providing services to taxonomists for standard genome sequencing and annotation.</title>
        <authorList>
            <consortium name="The Broad Institute Genomics Platform"/>
            <consortium name="The Broad Institute Genome Sequencing Center for Infectious Disease"/>
            <person name="Wu L."/>
            <person name="Ma J."/>
        </authorList>
    </citation>
    <scope>NUCLEOTIDE SEQUENCE [LARGE SCALE GENOMIC DNA]</scope>
    <source>
        <strain evidence="9">TISTR 1827</strain>
    </source>
</reference>
<dbReference type="Proteomes" id="UP001597493">
    <property type="component" value="Unassembled WGS sequence"/>
</dbReference>
<dbReference type="Gene3D" id="2.60.120.200">
    <property type="match status" value="1"/>
</dbReference>
<dbReference type="Pfam" id="PF20578">
    <property type="entry name" value="aBig_2"/>
    <property type="match status" value="1"/>
</dbReference>
<comment type="pathway">
    <text evidence="1">Glycan metabolism; L-arabinan degradation.</text>
</comment>
<dbReference type="Pfam" id="PF16369">
    <property type="entry name" value="GH43_C"/>
    <property type="match status" value="1"/>
</dbReference>
<dbReference type="InterPro" id="IPR050727">
    <property type="entry name" value="GH43_arabinanases"/>
</dbReference>
<dbReference type="InterPro" id="IPR023296">
    <property type="entry name" value="Glyco_hydro_beta-prop_sf"/>
</dbReference>
<keyword evidence="4" id="KW-0378">Hydrolase</keyword>
<dbReference type="InterPro" id="IPR046780">
    <property type="entry name" value="aBig_2"/>
</dbReference>
<evidence type="ECO:0000256" key="3">
    <source>
        <dbReference type="ARBA" id="ARBA00022729"/>
    </source>
</evidence>
<gene>
    <name evidence="8" type="ORF">ACFSW5_00100</name>
</gene>
<dbReference type="CDD" id="cd18832">
    <property type="entry name" value="GH43_GsAbnA-like"/>
    <property type="match status" value="1"/>
</dbReference>
<dbReference type="SUPFAM" id="SSF75005">
    <property type="entry name" value="Arabinanase/levansucrase/invertase"/>
    <property type="match status" value="1"/>
</dbReference>
<proteinExistence type="inferred from homology"/>
<keyword evidence="5" id="KW-1015">Disulfide bond</keyword>
<keyword evidence="3" id="KW-0732">Signal</keyword>
<dbReference type="InterPro" id="IPR006558">
    <property type="entry name" value="LamG-like"/>
</dbReference>
<protein>
    <submittedName>
        <fullName evidence="8">Family 43 glycosylhydrolase</fullName>
    </submittedName>
</protein>
<dbReference type="Pfam" id="PF04616">
    <property type="entry name" value="Glyco_hydro_43"/>
    <property type="match status" value="1"/>
</dbReference>
<evidence type="ECO:0000256" key="1">
    <source>
        <dbReference type="ARBA" id="ARBA00004834"/>
    </source>
</evidence>
<dbReference type="Gene3D" id="2.60.40.1080">
    <property type="match status" value="1"/>
</dbReference>
<dbReference type="Gene3D" id="2.40.128.10">
    <property type="match status" value="1"/>
</dbReference>
<comment type="caution">
    <text evidence="8">The sequence shown here is derived from an EMBL/GenBank/DDBJ whole genome shotgun (WGS) entry which is preliminary data.</text>
</comment>
<evidence type="ECO:0000259" key="7">
    <source>
        <dbReference type="SMART" id="SM00560"/>
    </source>
</evidence>
<comment type="similarity">
    <text evidence="2">Belongs to the glycosyl hydrolase 43 family.</text>
</comment>
<evidence type="ECO:0000256" key="5">
    <source>
        <dbReference type="ARBA" id="ARBA00023157"/>
    </source>
</evidence>
<dbReference type="InterPro" id="IPR006710">
    <property type="entry name" value="Glyco_hydro_43"/>
</dbReference>
<evidence type="ECO:0000256" key="4">
    <source>
        <dbReference type="ARBA" id="ARBA00022801"/>
    </source>
</evidence>
<dbReference type="PANTHER" id="PTHR43301">
    <property type="entry name" value="ARABINAN ENDO-1,5-ALPHA-L-ARABINOSIDASE"/>
    <property type="match status" value="1"/>
</dbReference>
<keyword evidence="9" id="KW-1185">Reference proteome</keyword>
<feature type="domain" description="LamG-like jellyroll fold" evidence="7">
    <location>
        <begin position="636"/>
        <end position="767"/>
    </location>
</feature>
<organism evidence="8 9">
    <name type="scientific">Paenibacillus thailandensis</name>
    <dbReference type="NCBI Taxonomy" id="393250"/>
    <lineage>
        <taxon>Bacteria</taxon>
        <taxon>Bacillati</taxon>
        <taxon>Bacillota</taxon>
        <taxon>Bacilli</taxon>
        <taxon>Bacillales</taxon>
        <taxon>Paenibacillaceae</taxon>
        <taxon>Paenibacillus</taxon>
    </lineage>
</organism>
<dbReference type="Pfam" id="PF13385">
    <property type="entry name" value="Laminin_G_3"/>
    <property type="match status" value="1"/>
</dbReference>
<dbReference type="SMART" id="SM00560">
    <property type="entry name" value="LamGL"/>
    <property type="match status" value="1"/>
</dbReference>
<sequence>MLNGSLGSAAAAADGQAAGGQAKKADPVPVFREGSVHDPSVIKVSGEYYVFGSHLAAAKSADLMNWTMVASGVADGNKLIPNVTEELKETLDWAQSGTLWAADVIQLNDGRYYMYYNACKGDSPRSALGVAVADDIEGPYKDLGILLKSGMWGEPSEDGTIYDATVHPNVVDPDVFYDQEGQLWMVYGSYSGGIFILKMDPDTGKIVPGQGYGKKLTGGNHSRIEGPYILYSPETDYYYLFLSFGGLDAAGGYNIRVARSANPDGPYVDAEGNDMINVKADPTLPLFDDKSIEPYGVKLMGNYQWTRAVGDPGEGAGLGYVSPGHNSAYYDEETGNHYLIFHTRFPGRGEEHEIRVHEMYMNEDGWPVVAPYRYAGLDNVKKVTASEASGTYKLIDHGKGITPAVQTPVAVQLNKDGTVSGAVQGTWSLDKDGAAELQLDGETYKGVFAREWDSSAEAAVVTFTALSSSGVAVWGSQTEELKDQDAVAAVKEDLDLGDTSAVFRNLELPGEGTQGTVIEWSSSDEAVVSASGVVTRPSAGEANAEVTLTATIRKGKAEDRKSFDVTVLAELEGPTLAHYGFEDAADGVIVDSSDNGLDGVLEGGAALQPDGKQGATLQFDGTDGYVELPGLVADAEDFTFASWVYWEGGGAWQRIFDFGSSLGQNMFLTPSSGSLQFTIHDGVDQSLFGTGPLPQNEWTHVAVTIEGDTGKLYVNGELVAANNKMTFNPNQLASTEAYLGKSRYAADPYLNGSLDEVYIYNKALTQDEIRELAGL</sequence>
<name>A0ABW5QQK0_9BACL</name>
<accession>A0ABW5QQK0</accession>
<dbReference type="EMBL" id="JBHUMY010000001">
    <property type="protein sequence ID" value="MFD2658662.1"/>
    <property type="molecule type" value="Genomic_DNA"/>
</dbReference>
<evidence type="ECO:0000256" key="2">
    <source>
        <dbReference type="ARBA" id="ARBA00009865"/>
    </source>
</evidence>
<evidence type="ECO:0000313" key="9">
    <source>
        <dbReference type="Proteomes" id="UP001597493"/>
    </source>
</evidence>
<dbReference type="InterPro" id="IPR032291">
    <property type="entry name" value="Abn2_C"/>
</dbReference>
<keyword evidence="6" id="KW-0326">Glycosidase</keyword>
<dbReference type="Gene3D" id="2.115.10.20">
    <property type="entry name" value="Glycosyl hydrolase domain, family 43"/>
    <property type="match status" value="1"/>
</dbReference>
<dbReference type="PANTHER" id="PTHR43301:SF3">
    <property type="entry name" value="ARABINAN ENDO-1,5-ALPHA-L-ARABINOSIDASE A-RELATED"/>
    <property type="match status" value="1"/>
</dbReference>
<evidence type="ECO:0000256" key="6">
    <source>
        <dbReference type="ARBA" id="ARBA00023295"/>
    </source>
</evidence>
<dbReference type="InterPro" id="IPR013320">
    <property type="entry name" value="ConA-like_dom_sf"/>
</dbReference>
<evidence type="ECO:0000313" key="8">
    <source>
        <dbReference type="EMBL" id="MFD2658662.1"/>
    </source>
</evidence>
<dbReference type="RefSeq" id="WP_379269778.1">
    <property type="nucleotide sequence ID" value="NZ_JBHUGT010000025.1"/>
</dbReference>